<keyword evidence="1" id="KW-0732">Signal</keyword>
<dbReference type="AlphaFoldDB" id="A0A934KWM6"/>
<comment type="caution">
    <text evidence="2">The sequence shown here is derived from an EMBL/GenBank/DDBJ whole genome shotgun (WGS) entry which is preliminary data.</text>
</comment>
<gene>
    <name evidence="2" type="ORF">JEM65_15050</name>
</gene>
<sequence length="672" mass="76048">MMKKQILILIYVLTPFLFVNATDNCAVDPPLKYKTIPVEELRDKIAGAWIGQMIGNIYGLPHENKYIDAPGKENWPYGYAKNLDKLKQYNGAFSDDDTDVEYMYLLNMEKYGVEPTYEQMREAWMFHIRDRVWLANRAALGLMHYGYTPPFTGDKEINPHWFQIDPQLINEIWAYTAPGMIDYAAQKSDWAARVTSDDWGTEPTIHYGAMYSAAFFEKDINKLIQIGLDALPENGRYAQTVRDMIALHKKHPKWQDAWKEMALKYYVNEPDLTKTIWNANLNGACGILAMLYGEGDFQRTLDLSCAMGFDADNQAATVAGLLGIISGFKALPKDLYLPIEGWTKPFNDTYINITRYELPDASIDDIINRMLAMALKLIEEKGGSVSQGKNQRVVKINTSAQFNAPIEFYIGPPAKMEINQPVDFTFYSDANKGYNWSLVEGQLPPGTKFDKGRLNGTPQLSGIFPIKIQLDNGKTVLSKTFDLLVKNENLARKADSIIVNVHILNEAVLDSCWTTFGHSMYAKTPAIINDGVFNGANSVFYSLAAKAKIPKVDYYGYEWDEAQTIDMMVFSTGGMEEFGGWFTSLNVQYKNEEGKWVAVEKQNLSPKLPETDIVFFQPHFAEYILTFKPVTTNAIRIIGDAAIQDHWNKYTKNVSGFTSIAELSVHNSQKSK</sequence>
<proteinExistence type="predicted"/>
<keyword evidence="3" id="KW-1185">Reference proteome</keyword>
<dbReference type="Pfam" id="PF03747">
    <property type="entry name" value="ADP_ribosyl_GH"/>
    <property type="match status" value="1"/>
</dbReference>
<dbReference type="InterPro" id="IPR036705">
    <property type="entry name" value="Ribosyl_crysJ1_sf"/>
</dbReference>
<dbReference type="Gene3D" id="2.60.40.10">
    <property type="entry name" value="Immunoglobulins"/>
    <property type="match status" value="1"/>
</dbReference>
<dbReference type="Gene3D" id="1.10.4080.10">
    <property type="entry name" value="ADP-ribosylation/Crystallin J1"/>
    <property type="match status" value="1"/>
</dbReference>
<dbReference type="EMBL" id="JAEHJZ010000036">
    <property type="protein sequence ID" value="MBJ7881952.1"/>
    <property type="molecule type" value="Genomic_DNA"/>
</dbReference>
<dbReference type="RefSeq" id="WP_199601193.1">
    <property type="nucleotide sequence ID" value="NZ_JAEHJZ010000036.1"/>
</dbReference>
<reference evidence="2 3" key="1">
    <citation type="submission" date="2020-09" db="EMBL/GenBank/DDBJ databases">
        <title>Draft genome of Gelidibacter salicanalis PAMC21136.</title>
        <authorList>
            <person name="Park H."/>
        </authorList>
    </citation>
    <scope>NUCLEOTIDE SEQUENCE [LARGE SCALE GENOMIC DNA]</scope>
    <source>
        <strain evidence="2 3">PAMC21136</strain>
    </source>
</reference>
<accession>A0A934KWM6</accession>
<dbReference type="SUPFAM" id="SSF101478">
    <property type="entry name" value="ADP-ribosylglycohydrolase"/>
    <property type="match status" value="1"/>
</dbReference>
<name>A0A934KWM6_9FLAO</name>
<protein>
    <submittedName>
        <fullName evidence="2">ADP-ribosylglycohydrolase family protein</fullName>
    </submittedName>
</protein>
<dbReference type="InterPro" id="IPR013783">
    <property type="entry name" value="Ig-like_fold"/>
</dbReference>
<evidence type="ECO:0000313" key="3">
    <source>
        <dbReference type="Proteomes" id="UP000662373"/>
    </source>
</evidence>
<feature type="signal peptide" evidence="1">
    <location>
        <begin position="1"/>
        <end position="21"/>
    </location>
</feature>
<dbReference type="InterPro" id="IPR005502">
    <property type="entry name" value="Ribosyl_crysJ1"/>
</dbReference>
<feature type="chain" id="PRO_5037324498" evidence="1">
    <location>
        <begin position="22"/>
        <end position="672"/>
    </location>
</feature>
<evidence type="ECO:0000313" key="2">
    <source>
        <dbReference type="EMBL" id="MBJ7881952.1"/>
    </source>
</evidence>
<evidence type="ECO:0000256" key="1">
    <source>
        <dbReference type="SAM" id="SignalP"/>
    </source>
</evidence>
<dbReference type="Proteomes" id="UP000662373">
    <property type="component" value="Unassembled WGS sequence"/>
</dbReference>
<organism evidence="2 3">
    <name type="scientific">Gelidibacter salicanalis</name>
    <dbReference type="NCBI Taxonomy" id="291193"/>
    <lineage>
        <taxon>Bacteria</taxon>
        <taxon>Pseudomonadati</taxon>
        <taxon>Bacteroidota</taxon>
        <taxon>Flavobacteriia</taxon>
        <taxon>Flavobacteriales</taxon>
        <taxon>Flavobacteriaceae</taxon>
        <taxon>Gelidibacter</taxon>
    </lineage>
</organism>